<name>F3Z143_DESAF</name>
<dbReference type="InterPro" id="IPR036670">
    <property type="entry name" value="SecA_X-link_sf"/>
</dbReference>
<dbReference type="NCBIfam" id="NF006630">
    <property type="entry name" value="PRK09200.1"/>
    <property type="match status" value="1"/>
</dbReference>
<dbReference type="PROSITE" id="PS51194">
    <property type="entry name" value="HELICASE_CTER"/>
    <property type="match status" value="1"/>
</dbReference>
<feature type="region of interest" description="Disordered" evidence="17">
    <location>
        <begin position="782"/>
        <end position="838"/>
    </location>
</feature>
<dbReference type="NCBIfam" id="TIGR00963">
    <property type="entry name" value="secA"/>
    <property type="match status" value="1"/>
</dbReference>
<dbReference type="HOGENOM" id="CLU_005314_3_0_7"/>
<evidence type="ECO:0000256" key="2">
    <source>
        <dbReference type="ARBA" id="ARBA00004496"/>
    </source>
</evidence>
<dbReference type="CDD" id="cd17928">
    <property type="entry name" value="DEXDc_SecA"/>
    <property type="match status" value="1"/>
</dbReference>
<dbReference type="GO" id="GO:0031522">
    <property type="term" value="C:cell envelope Sec protein transport complex"/>
    <property type="evidence" value="ECO:0007669"/>
    <property type="project" value="TreeGrafter"/>
</dbReference>
<dbReference type="Proteomes" id="UP000007844">
    <property type="component" value="Chromosome"/>
</dbReference>
<evidence type="ECO:0000259" key="18">
    <source>
        <dbReference type="PROSITE" id="PS51192"/>
    </source>
</evidence>
<dbReference type="SMART" id="SM00957">
    <property type="entry name" value="SecA_DEAD"/>
    <property type="match status" value="1"/>
</dbReference>
<keyword evidence="10 15" id="KW-0067">ATP-binding</keyword>
<dbReference type="Pfam" id="PF21090">
    <property type="entry name" value="P-loop_SecA"/>
    <property type="match status" value="1"/>
</dbReference>
<dbReference type="PROSITE" id="PS51196">
    <property type="entry name" value="SECA_MOTOR_DEAD"/>
    <property type="match status" value="1"/>
</dbReference>
<feature type="domain" description="Helicase C-terminal" evidence="19">
    <location>
        <begin position="404"/>
        <end position="588"/>
    </location>
</feature>
<comment type="subcellular location">
    <subcellularLocation>
        <location evidence="15">Cell membrane</location>
        <topology evidence="15">Peripheral membrane protein</topology>
        <orientation evidence="15">Cytoplasmic side</orientation>
    </subcellularLocation>
    <subcellularLocation>
        <location evidence="2 15">Cytoplasm</location>
    </subcellularLocation>
    <text evidence="15">Distribution is 50-50.</text>
</comment>
<dbReference type="Gene3D" id="3.40.50.300">
    <property type="entry name" value="P-loop containing nucleotide triphosphate hydrolases"/>
    <property type="match status" value="3"/>
</dbReference>
<keyword evidence="4 15" id="KW-0813">Transport</keyword>
<feature type="compositionally biased region" description="Basic and acidic residues" evidence="17">
    <location>
        <begin position="809"/>
        <end position="818"/>
    </location>
</feature>
<comment type="cofactor">
    <cofactor evidence="1">
        <name>Zn(2+)</name>
        <dbReference type="ChEBI" id="CHEBI:29105"/>
    </cofactor>
</comment>
<dbReference type="Gene3D" id="1.10.3060.10">
    <property type="entry name" value="Helical scaffold and wing domains of SecA"/>
    <property type="match status" value="1"/>
</dbReference>
<dbReference type="SMART" id="SM00958">
    <property type="entry name" value="SecA_PP_bind"/>
    <property type="match status" value="1"/>
</dbReference>
<keyword evidence="12 15" id="KW-1278">Translocase</keyword>
<keyword evidence="14 15" id="KW-0472">Membrane</keyword>
<dbReference type="InterPro" id="IPR014018">
    <property type="entry name" value="SecA_motor_DEAD"/>
</dbReference>
<feature type="compositionally biased region" description="Low complexity" evidence="17">
    <location>
        <begin position="821"/>
        <end position="838"/>
    </location>
</feature>
<sequence length="838" mass="95284">MIGFITKKIFGSMNDRFLKSIDPYVQKINGLEGQTRELKDEEFPVRIREWRDQVAQGRDLDELLPEVFALVREAGRRTLNMRHFDMQLVGGVVLHRGRIAEMKTGEGKTLVATLPVVLNSLKGRGVHVITVNDYLARRDAEWMSAIYNFLGLTVGVILHGLSPEERRQAYGSDITYGTNNEFGFDYLRDNMAFSMAHVVQRDLHYAIVDEVDSILIDEARTPLIISGQAEKSTSMYGRINSIVPKLERDKDFSVDEKGKSVSLTEEGVTHAEQILGVENLYDPQNITFQHHILQALKAHSLFQNEVDYIVKEGEVVIVDEFTGRLMPGRRYSDGLHQALEAKEGVAVKAENQTLASITFQNYFRMYDKLAGMTGTADTEAVEFKQIYNLDVTVIPTHKPMVRKDFADIIYKTQREKFEAICKDIAELNRKGQPVLVGTVSIEKSELLSKMLKKSGVPHNVLNAKQHEREAEIVAEAGHKGKVTIATNMAGRGTDIKLGEGVTDLGGLHILGTERHESRRIDNQLRGRSGRQGDPGSSRFYLALDDDLMRLFGSDRIAGLMDRLGMQDGEAIENRMITKAIENAQKRVEAHNFEIRKTLLEYDDVMNQQRHVIYDQRRDLMTLDNLEEHALSFADDLLDETYAMLGGPKDKPDEEILNSVRTRLVEVLDLSRFEEFKQELPSREQAGEWVQAILDNLKGQAGDHYNEVLRFFMLEALDRNWKDHLLQMDHLREGIGLRGYGQKDPKQEYKREGFELFQDMLFRVKENTMRALTHLRIKQEVREEEFQHKEEPKNVQYSGAEKTAAGKQPVKREAPKVGRNDPCPCGSGKKYKKCCGAAG</sequence>
<reference evidence="21 22" key="1">
    <citation type="journal article" date="2011" name="J. Bacteriol.">
        <title>Genome sequence of the mercury-methylating and pleomorphic Desulfovibrio africanus Strain Walvis Bay.</title>
        <authorList>
            <person name="Brown S.D."/>
            <person name="Wall J.D."/>
            <person name="Kucken A.M."/>
            <person name="Gilmour C.C."/>
            <person name="Podar M."/>
            <person name="Brandt C.C."/>
            <person name="Teshima H."/>
            <person name="Detter J.C."/>
            <person name="Han C.S."/>
            <person name="Land M.L."/>
            <person name="Lucas S."/>
            <person name="Han J."/>
            <person name="Pennacchio L."/>
            <person name="Nolan M."/>
            <person name="Pitluck S."/>
            <person name="Woyke T."/>
            <person name="Goodwin L."/>
            <person name="Palumbo A.V."/>
            <person name="Elias D.A."/>
        </authorList>
    </citation>
    <scope>NUCLEOTIDE SEQUENCE [LARGE SCALE GENOMIC DNA]</scope>
    <source>
        <strain evidence="21 22">Walvis Bay</strain>
    </source>
</reference>
<keyword evidence="5 15" id="KW-1003">Cell membrane</keyword>
<evidence type="ECO:0000256" key="17">
    <source>
        <dbReference type="SAM" id="MobiDB-lite"/>
    </source>
</evidence>
<dbReference type="GO" id="GO:0005886">
    <property type="term" value="C:plasma membrane"/>
    <property type="evidence" value="ECO:0007669"/>
    <property type="project" value="UniProtKB-SubCell"/>
</dbReference>
<dbReference type="InterPro" id="IPR011116">
    <property type="entry name" value="SecA_Wing/Scaffold"/>
</dbReference>
<dbReference type="GO" id="GO:0008564">
    <property type="term" value="F:protein-exporting ATPase activity"/>
    <property type="evidence" value="ECO:0007669"/>
    <property type="project" value="UniProtKB-EC"/>
</dbReference>
<dbReference type="KEGG" id="daf:Desaf_1605"/>
<dbReference type="InterPro" id="IPR011130">
    <property type="entry name" value="SecA_preprotein_X-link_dom"/>
</dbReference>
<evidence type="ECO:0000256" key="6">
    <source>
        <dbReference type="ARBA" id="ARBA00022490"/>
    </source>
</evidence>
<dbReference type="EC" id="7.4.2.8" evidence="15"/>
<dbReference type="InterPro" id="IPR000185">
    <property type="entry name" value="SecA"/>
</dbReference>
<dbReference type="GO" id="GO:0017038">
    <property type="term" value="P:protein import"/>
    <property type="evidence" value="ECO:0007669"/>
    <property type="project" value="InterPro"/>
</dbReference>
<dbReference type="FunFam" id="3.90.1440.10:FF:000001">
    <property type="entry name" value="Preprotein translocase subunit SecA"/>
    <property type="match status" value="1"/>
</dbReference>
<comment type="catalytic activity">
    <reaction evidence="15">
        <text>ATP + H2O + cellular proteinSide 1 = ADP + phosphate + cellular proteinSide 2.</text>
        <dbReference type="EC" id="7.4.2.8"/>
    </reaction>
</comment>
<organism evidence="21 22">
    <name type="scientific">Desulfocurvibacter africanus subsp. africanus str. Walvis Bay</name>
    <dbReference type="NCBI Taxonomy" id="690850"/>
    <lineage>
        <taxon>Bacteria</taxon>
        <taxon>Pseudomonadati</taxon>
        <taxon>Thermodesulfobacteriota</taxon>
        <taxon>Desulfovibrionia</taxon>
        <taxon>Desulfovibrionales</taxon>
        <taxon>Desulfovibrionaceae</taxon>
        <taxon>Desulfocurvibacter</taxon>
    </lineage>
</organism>
<dbReference type="PROSITE" id="PS51192">
    <property type="entry name" value="HELICASE_ATP_BIND_1"/>
    <property type="match status" value="1"/>
</dbReference>
<dbReference type="SUPFAM" id="SSF52540">
    <property type="entry name" value="P-loop containing nucleoside triphosphate hydrolases"/>
    <property type="match status" value="2"/>
</dbReference>
<dbReference type="FunFam" id="3.40.50.300:FF:000694">
    <property type="entry name" value="Preprotein translocase subunit SecA"/>
    <property type="match status" value="1"/>
</dbReference>
<evidence type="ECO:0000256" key="7">
    <source>
        <dbReference type="ARBA" id="ARBA00022723"/>
    </source>
</evidence>
<dbReference type="InterPro" id="IPR044722">
    <property type="entry name" value="SecA_SF2_C"/>
</dbReference>
<comment type="function">
    <text evidence="15">Part of the Sec protein translocase complex. Interacts with the SecYEG preprotein conducting channel. Has a central role in coupling the hydrolysis of ATP to the transfer of proteins into and across the cell membrane, serving as an ATP-driven molecular motor driving the stepwise translocation of polypeptide chains across the membrane.</text>
</comment>
<dbReference type="Gene3D" id="3.90.1440.10">
    <property type="entry name" value="SecA, preprotein cross-linking domain"/>
    <property type="match status" value="1"/>
</dbReference>
<dbReference type="PROSITE" id="PS01312">
    <property type="entry name" value="SECA"/>
    <property type="match status" value="1"/>
</dbReference>
<dbReference type="Pfam" id="PF02810">
    <property type="entry name" value="SEC-C"/>
    <property type="match status" value="1"/>
</dbReference>
<evidence type="ECO:0000256" key="3">
    <source>
        <dbReference type="ARBA" id="ARBA00007650"/>
    </source>
</evidence>
<feature type="binding site" evidence="15">
    <location>
        <position position="87"/>
    </location>
    <ligand>
        <name>ATP</name>
        <dbReference type="ChEBI" id="CHEBI:30616"/>
    </ligand>
</feature>
<feature type="binding site" evidence="15">
    <location>
        <begin position="105"/>
        <end position="109"/>
    </location>
    <ligand>
        <name>ATP</name>
        <dbReference type="ChEBI" id="CHEBI:30616"/>
    </ligand>
</feature>
<evidence type="ECO:0000256" key="16">
    <source>
        <dbReference type="RuleBase" id="RU003874"/>
    </source>
</evidence>
<evidence type="ECO:0000256" key="12">
    <source>
        <dbReference type="ARBA" id="ARBA00022967"/>
    </source>
</evidence>
<dbReference type="PANTHER" id="PTHR30612:SF0">
    <property type="entry name" value="CHLOROPLAST PROTEIN-TRANSPORTING ATPASE"/>
    <property type="match status" value="1"/>
</dbReference>
<keyword evidence="6 15" id="KW-0963">Cytoplasm</keyword>
<dbReference type="Pfam" id="PF07517">
    <property type="entry name" value="SecA_DEAD"/>
    <property type="match status" value="1"/>
</dbReference>
<evidence type="ECO:0000256" key="11">
    <source>
        <dbReference type="ARBA" id="ARBA00022927"/>
    </source>
</evidence>
<keyword evidence="13 15" id="KW-0811">Translocation</keyword>
<dbReference type="InterPro" id="IPR004027">
    <property type="entry name" value="SEC_C_motif"/>
</dbReference>
<dbReference type="Pfam" id="PF07516">
    <property type="entry name" value="SecA_SW"/>
    <property type="match status" value="1"/>
</dbReference>
<dbReference type="HAMAP" id="MF_01382">
    <property type="entry name" value="SecA"/>
    <property type="match status" value="1"/>
</dbReference>
<dbReference type="PRINTS" id="PR00906">
    <property type="entry name" value="SECA"/>
</dbReference>
<dbReference type="InterPro" id="IPR027417">
    <property type="entry name" value="P-loop_NTPase"/>
</dbReference>
<evidence type="ECO:0000313" key="22">
    <source>
        <dbReference type="Proteomes" id="UP000007844"/>
    </source>
</evidence>
<comment type="subunit">
    <text evidence="15">Monomer and homodimer. Part of the essential Sec protein translocation apparatus which comprises SecA, SecYEG and auxiliary proteins SecDF. Other proteins may also be involved.</text>
</comment>
<dbReference type="NCBIfam" id="NF009538">
    <property type="entry name" value="PRK12904.1"/>
    <property type="match status" value="1"/>
</dbReference>
<dbReference type="eggNOG" id="COG0653">
    <property type="taxonomic scope" value="Bacteria"/>
</dbReference>
<evidence type="ECO:0000259" key="20">
    <source>
        <dbReference type="PROSITE" id="PS51196"/>
    </source>
</evidence>
<evidence type="ECO:0000259" key="19">
    <source>
        <dbReference type="PROSITE" id="PS51194"/>
    </source>
</evidence>
<dbReference type="InterPro" id="IPR001650">
    <property type="entry name" value="Helicase_C-like"/>
</dbReference>
<proteinExistence type="inferred from homology"/>
<dbReference type="GO" id="GO:0043952">
    <property type="term" value="P:protein transport by the Sec complex"/>
    <property type="evidence" value="ECO:0007669"/>
    <property type="project" value="TreeGrafter"/>
</dbReference>
<feature type="domain" description="Helicase ATP-binding" evidence="18">
    <location>
        <begin position="89"/>
        <end position="247"/>
    </location>
</feature>
<accession>F3Z143</accession>
<keyword evidence="11 15" id="KW-0653">Protein transport</keyword>
<evidence type="ECO:0000256" key="4">
    <source>
        <dbReference type="ARBA" id="ARBA00022448"/>
    </source>
</evidence>
<gene>
    <name evidence="15" type="primary">secA</name>
    <name evidence="21" type="ORF">Desaf_1605</name>
</gene>
<evidence type="ECO:0000256" key="15">
    <source>
        <dbReference type="HAMAP-Rule" id="MF_01382"/>
    </source>
</evidence>
<dbReference type="EMBL" id="CP003221">
    <property type="protein sequence ID" value="EGJ49941.1"/>
    <property type="molecule type" value="Genomic_DNA"/>
</dbReference>
<keyword evidence="8 15" id="KW-0547">Nucleotide-binding</keyword>
<dbReference type="Pfam" id="PF01043">
    <property type="entry name" value="SecA_PP_bind"/>
    <property type="match status" value="1"/>
</dbReference>
<dbReference type="InterPro" id="IPR036266">
    <property type="entry name" value="SecA_Wing/Scaffold_sf"/>
</dbReference>
<evidence type="ECO:0000256" key="13">
    <source>
        <dbReference type="ARBA" id="ARBA00023010"/>
    </source>
</evidence>
<dbReference type="GO" id="GO:0065002">
    <property type="term" value="P:intracellular protein transmembrane transport"/>
    <property type="evidence" value="ECO:0007669"/>
    <property type="project" value="UniProtKB-UniRule"/>
</dbReference>
<dbReference type="PANTHER" id="PTHR30612">
    <property type="entry name" value="SECA INNER MEMBRANE COMPONENT OF SEC PROTEIN SECRETION SYSTEM"/>
    <property type="match status" value="1"/>
</dbReference>
<keyword evidence="22" id="KW-1185">Reference proteome</keyword>
<dbReference type="SUPFAM" id="SSF81886">
    <property type="entry name" value="Helical scaffold and wing domains of SecA"/>
    <property type="match status" value="1"/>
</dbReference>
<dbReference type="CDD" id="cd18803">
    <property type="entry name" value="SF2_C_secA"/>
    <property type="match status" value="1"/>
</dbReference>
<dbReference type="SUPFAM" id="SSF81767">
    <property type="entry name" value="Pre-protein crosslinking domain of SecA"/>
    <property type="match status" value="1"/>
</dbReference>
<dbReference type="STRING" id="690850.Desaf_1605"/>
<evidence type="ECO:0000313" key="21">
    <source>
        <dbReference type="EMBL" id="EGJ49941.1"/>
    </source>
</evidence>
<protein>
    <recommendedName>
        <fullName evidence="15 16">Protein translocase subunit SecA</fullName>
        <ecNumber evidence="15">7.4.2.8</ecNumber>
    </recommendedName>
</protein>
<dbReference type="GO" id="GO:0006605">
    <property type="term" value="P:protein targeting"/>
    <property type="evidence" value="ECO:0007669"/>
    <property type="project" value="UniProtKB-UniRule"/>
</dbReference>
<dbReference type="GO" id="GO:0046872">
    <property type="term" value="F:metal ion binding"/>
    <property type="evidence" value="ECO:0007669"/>
    <property type="project" value="UniProtKB-KW"/>
</dbReference>
<comment type="similarity">
    <text evidence="3 15 16">Belongs to the SecA family.</text>
</comment>
<dbReference type="InterPro" id="IPR014001">
    <property type="entry name" value="Helicase_ATP-bd"/>
</dbReference>
<evidence type="ECO:0000256" key="5">
    <source>
        <dbReference type="ARBA" id="ARBA00022475"/>
    </source>
</evidence>
<feature type="domain" description="SecA family profile" evidence="20">
    <location>
        <begin position="3"/>
        <end position="572"/>
    </location>
</feature>
<feature type="compositionally biased region" description="Basic and acidic residues" evidence="17">
    <location>
        <begin position="782"/>
        <end position="792"/>
    </location>
</feature>
<dbReference type="RefSeq" id="WP_014259716.1">
    <property type="nucleotide sequence ID" value="NC_016629.1"/>
</dbReference>
<dbReference type="AlphaFoldDB" id="F3Z143"/>
<dbReference type="GO" id="GO:0005829">
    <property type="term" value="C:cytosol"/>
    <property type="evidence" value="ECO:0007669"/>
    <property type="project" value="TreeGrafter"/>
</dbReference>
<evidence type="ECO:0000256" key="8">
    <source>
        <dbReference type="ARBA" id="ARBA00022741"/>
    </source>
</evidence>
<dbReference type="InterPro" id="IPR020937">
    <property type="entry name" value="SecA_CS"/>
</dbReference>
<feature type="binding site" evidence="15">
    <location>
        <position position="494"/>
    </location>
    <ligand>
        <name>ATP</name>
        <dbReference type="ChEBI" id="CHEBI:30616"/>
    </ligand>
</feature>
<evidence type="ECO:0000256" key="14">
    <source>
        <dbReference type="ARBA" id="ARBA00023136"/>
    </source>
</evidence>
<keyword evidence="7" id="KW-0479">Metal-binding</keyword>
<dbReference type="GO" id="GO:0005524">
    <property type="term" value="F:ATP binding"/>
    <property type="evidence" value="ECO:0007669"/>
    <property type="project" value="UniProtKB-UniRule"/>
</dbReference>
<keyword evidence="9" id="KW-0862">Zinc</keyword>
<evidence type="ECO:0000256" key="10">
    <source>
        <dbReference type="ARBA" id="ARBA00022840"/>
    </source>
</evidence>
<evidence type="ECO:0000256" key="9">
    <source>
        <dbReference type="ARBA" id="ARBA00022833"/>
    </source>
</evidence>
<evidence type="ECO:0000256" key="1">
    <source>
        <dbReference type="ARBA" id="ARBA00001947"/>
    </source>
</evidence>
<dbReference type="InterPro" id="IPR011115">
    <property type="entry name" value="SecA_DEAD"/>
</dbReference>